<evidence type="ECO:0000256" key="2">
    <source>
        <dbReference type="ARBA" id="ARBA00022898"/>
    </source>
</evidence>
<reference evidence="7 8" key="1">
    <citation type="submission" date="2017-03" db="EMBL/GenBank/DDBJ databases">
        <title>Draft genome sequence of Streptomyces scabrisporus NF3, endophyte isolated from Amphipterygium adstringens.</title>
        <authorList>
            <person name="Vazquez M."/>
            <person name="Ceapa C.D."/>
            <person name="Rodriguez Luna D."/>
            <person name="Sanchez Esquivel S."/>
        </authorList>
    </citation>
    <scope>NUCLEOTIDE SEQUENCE [LARGE SCALE GENOMIC DNA]</scope>
    <source>
        <strain evidence="7 8">NF3</strain>
    </source>
</reference>
<evidence type="ECO:0000313" key="7">
    <source>
        <dbReference type="EMBL" id="OPC77117.1"/>
    </source>
</evidence>
<evidence type="ECO:0000256" key="3">
    <source>
        <dbReference type="ARBA" id="ARBA00023015"/>
    </source>
</evidence>
<dbReference type="SUPFAM" id="SSF53383">
    <property type="entry name" value="PLP-dependent transferases"/>
    <property type="match status" value="1"/>
</dbReference>
<dbReference type="InterPro" id="IPR015421">
    <property type="entry name" value="PyrdxlP-dep_Trfase_major"/>
</dbReference>
<name>A0A1T3NJT7_9ACTN</name>
<dbReference type="RefSeq" id="WP_078981875.1">
    <property type="nucleotide sequence ID" value="NZ_MWQN01000004.1"/>
</dbReference>
<dbReference type="Pfam" id="PF00155">
    <property type="entry name" value="Aminotran_1_2"/>
    <property type="match status" value="1"/>
</dbReference>
<keyword evidence="2" id="KW-0663">Pyridoxal phosphate</keyword>
<dbReference type="Gene3D" id="1.10.10.10">
    <property type="entry name" value="Winged helix-like DNA-binding domain superfamily/Winged helix DNA-binding domain"/>
    <property type="match status" value="1"/>
</dbReference>
<dbReference type="InterPro" id="IPR015422">
    <property type="entry name" value="PyrdxlP-dep_Trfase_small"/>
</dbReference>
<keyword evidence="5" id="KW-0804">Transcription</keyword>
<evidence type="ECO:0000256" key="5">
    <source>
        <dbReference type="ARBA" id="ARBA00023163"/>
    </source>
</evidence>
<dbReference type="PANTHER" id="PTHR46577">
    <property type="entry name" value="HTH-TYPE TRANSCRIPTIONAL REGULATORY PROTEIN GABR"/>
    <property type="match status" value="1"/>
</dbReference>
<dbReference type="PROSITE" id="PS50949">
    <property type="entry name" value="HTH_GNTR"/>
    <property type="match status" value="1"/>
</dbReference>
<dbReference type="OrthoDB" id="9802328at2"/>
<dbReference type="eggNOG" id="COG1167">
    <property type="taxonomic scope" value="Bacteria"/>
</dbReference>
<dbReference type="InterPro" id="IPR015424">
    <property type="entry name" value="PyrdxlP-dep_Trfase"/>
</dbReference>
<dbReference type="InterPro" id="IPR000524">
    <property type="entry name" value="Tscrpt_reg_HTH_GntR"/>
</dbReference>
<dbReference type="SMART" id="SM00345">
    <property type="entry name" value="HTH_GNTR"/>
    <property type="match status" value="1"/>
</dbReference>
<dbReference type="STRING" id="159449.B4N89_41890"/>
<dbReference type="Gene3D" id="3.40.640.10">
    <property type="entry name" value="Type I PLP-dependent aspartate aminotransferase-like (Major domain)"/>
    <property type="match status" value="1"/>
</dbReference>
<comment type="caution">
    <text evidence="7">The sequence shown here is derived from an EMBL/GenBank/DDBJ whole genome shotgun (WGS) entry which is preliminary data.</text>
</comment>
<dbReference type="CDD" id="cd07377">
    <property type="entry name" value="WHTH_GntR"/>
    <property type="match status" value="1"/>
</dbReference>
<dbReference type="GO" id="GO:0003700">
    <property type="term" value="F:DNA-binding transcription factor activity"/>
    <property type="evidence" value="ECO:0007669"/>
    <property type="project" value="InterPro"/>
</dbReference>
<feature type="domain" description="HTH gntR-type" evidence="6">
    <location>
        <begin position="2"/>
        <end position="70"/>
    </location>
</feature>
<evidence type="ECO:0000259" key="6">
    <source>
        <dbReference type="PROSITE" id="PS50949"/>
    </source>
</evidence>
<dbReference type="Pfam" id="PF00392">
    <property type="entry name" value="GntR"/>
    <property type="match status" value="1"/>
</dbReference>
<evidence type="ECO:0000313" key="8">
    <source>
        <dbReference type="Proteomes" id="UP000190037"/>
    </source>
</evidence>
<keyword evidence="4" id="KW-0238">DNA-binding</keyword>
<dbReference type="GO" id="GO:0030170">
    <property type="term" value="F:pyridoxal phosphate binding"/>
    <property type="evidence" value="ECO:0007669"/>
    <property type="project" value="InterPro"/>
</dbReference>
<dbReference type="InterPro" id="IPR004839">
    <property type="entry name" value="Aminotransferase_I/II_large"/>
</dbReference>
<protein>
    <submittedName>
        <fullName evidence="7">GntR family transcriptional regulator</fullName>
    </submittedName>
</protein>
<evidence type="ECO:0000256" key="4">
    <source>
        <dbReference type="ARBA" id="ARBA00023125"/>
    </source>
</evidence>
<dbReference type="InterPro" id="IPR036388">
    <property type="entry name" value="WH-like_DNA-bd_sf"/>
</dbReference>
<keyword evidence="3" id="KW-0805">Transcription regulation</keyword>
<keyword evidence="8" id="KW-1185">Reference proteome</keyword>
<dbReference type="AlphaFoldDB" id="A0A1T3NJT7"/>
<dbReference type="GO" id="GO:0003677">
    <property type="term" value="F:DNA binding"/>
    <property type="evidence" value="ECO:0007669"/>
    <property type="project" value="UniProtKB-KW"/>
</dbReference>
<proteinExistence type="inferred from homology"/>
<organism evidence="7 8">
    <name type="scientific">Embleya scabrispora</name>
    <dbReference type="NCBI Taxonomy" id="159449"/>
    <lineage>
        <taxon>Bacteria</taxon>
        <taxon>Bacillati</taxon>
        <taxon>Actinomycetota</taxon>
        <taxon>Actinomycetes</taxon>
        <taxon>Kitasatosporales</taxon>
        <taxon>Streptomycetaceae</taxon>
        <taxon>Embleya</taxon>
    </lineage>
</organism>
<dbReference type="Proteomes" id="UP000190037">
    <property type="component" value="Unassembled WGS sequence"/>
</dbReference>
<dbReference type="PANTHER" id="PTHR46577:SF2">
    <property type="entry name" value="TRANSCRIPTIONAL REGULATORY PROTEIN"/>
    <property type="match status" value="1"/>
</dbReference>
<dbReference type="Gene3D" id="3.90.1150.10">
    <property type="entry name" value="Aspartate Aminotransferase, domain 1"/>
    <property type="match status" value="1"/>
</dbReference>
<dbReference type="SUPFAM" id="SSF46785">
    <property type="entry name" value="Winged helix' DNA-binding domain"/>
    <property type="match status" value="1"/>
</dbReference>
<accession>A0A1T3NJT7</accession>
<sequence>MNQSSGPVDLVAILRRELNRYSPGEKLPSSRFLVEHHRVSPVTVSRAIAALAAEGLVVSRPGAGVYRAAPSRPLAPTGDTSWQEVALSAEPGLPPQRSPDASGVLSSLVVAPAEVVDLNSGYLHASLQPERALAAALARAGRRPGAWERPPLEGLPELRAWFARDIGGTVATSDVLITAGGQNALTTALRSLVAPGSPVLVESPTYPGVLAVAQAAGLRPVPVPMDGDGVRTDLLADAFAATRARAFVCQPVFQNPTGTVLSVARRAEVRHIAHTAGAFVVEDDFSRRLVHADAPPLPAPLAADDPNGVVVHIRSLTKPTSPSLRVAALTAHGPAFERLRAVQTVDSFFVPRPLQEAALQLVGAPAWPQHLRTLSAALRDRRRVLAGALERRLPELLPDRLPYGGYHFWLRLPHGQDVTALTSAALRAGVAVTPGPAYFTAEPPAPYLRVAYSYPEGPEQLVEGVERLHRAFTGQG</sequence>
<gene>
    <name evidence="7" type="ORF">B4N89_41890</name>
</gene>
<dbReference type="InterPro" id="IPR051446">
    <property type="entry name" value="HTH_trans_reg/aminotransferase"/>
</dbReference>
<comment type="similarity">
    <text evidence="1">In the C-terminal section; belongs to the class-I pyridoxal-phosphate-dependent aminotransferase family.</text>
</comment>
<dbReference type="InterPro" id="IPR036390">
    <property type="entry name" value="WH_DNA-bd_sf"/>
</dbReference>
<dbReference type="CDD" id="cd00609">
    <property type="entry name" value="AAT_like"/>
    <property type="match status" value="1"/>
</dbReference>
<evidence type="ECO:0000256" key="1">
    <source>
        <dbReference type="ARBA" id="ARBA00005384"/>
    </source>
</evidence>
<dbReference type="EMBL" id="MWQN01000004">
    <property type="protein sequence ID" value="OPC77117.1"/>
    <property type="molecule type" value="Genomic_DNA"/>
</dbReference>